<evidence type="ECO:0000256" key="1">
    <source>
        <dbReference type="ARBA" id="ARBA00008056"/>
    </source>
</evidence>
<dbReference type="AlphaFoldDB" id="A0AA88UAI6"/>
<evidence type="ECO:0000313" key="6">
    <source>
        <dbReference type="EMBL" id="KAK2967937.1"/>
    </source>
</evidence>
<dbReference type="InterPro" id="IPR044861">
    <property type="entry name" value="IPNS-like_FE2OG_OXY"/>
</dbReference>
<dbReference type="PANTHER" id="PTHR10209:SF859">
    <property type="entry name" value="OS03G0690500 PROTEIN"/>
    <property type="match status" value="1"/>
</dbReference>
<evidence type="ECO:0000256" key="3">
    <source>
        <dbReference type="ARBA" id="ARBA00023002"/>
    </source>
</evidence>
<proteinExistence type="inferred from homology"/>
<dbReference type="PROSITE" id="PS51471">
    <property type="entry name" value="FE2OG_OXY"/>
    <property type="match status" value="1"/>
</dbReference>
<dbReference type="Pfam" id="PF03171">
    <property type="entry name" value="2OG-FeII_Oxy"/>
    <property type="match status" value="1"/>
</dbReference>
<dbReference type="InterPro" id="IPR027443">
    <property type="entry name" value="IPNS-like_sf"/>
</dbReference>
<name>A0AA88UAI6_9ASTE</name>
<dbReference type="EMBL" id="JAVXUO010002974">
    <property type="protein sequence ID" value="KAK2967937.1"/>
    <property type="molecule type" value="Genomic_DNA"/>
</dbReference>
<dbReference type="Proteomes" id="UP001187471">
    <property type="component" value="Unassembled WGS sequence"/>
</dbReference>
<evidence type="ECO:0000256" key="4">
    <source>
        <dbReference type="ARBA" id="ARBA00023004"/>
    </source>
</evidence>
<dbReference type="GO" id="GO:0051213">
    <property type="term" value="F:dioxygenase activity"/>
    <property type="evidence" value="ECO:0007669"/>
    <property type="project" value="UniProtKB-ARBA"/>
</dbReference>
<protein>
    <recommendedName>
        <fullName evidence="5">Fe2OG dioxygenase domain-containing protein</fullName>
    </recommendedName>
</protein>
<comment type="caution">
    <text evidence="6">The sequence shown here is derived from an EMBL/GenBank/DDBJ whole genome shotgun (WGS) entry which is preliminary data.</text>
</comment>
<dbReference type="SUPFAM" id="SSF51197">
    <property type="entry name" value="Clavaminate synthase-like"/>
    <property type="match status" value="1"/>
</dbReference>
<keyword evidence="2" id="KW-0479">Metal-binding</keyword>
<accession>A0AA88UAI6</accession>
<keyword evidence="3" id="KW-0560">Oxidoreductase</keyword>
<evidence type="ECO:0000256" key="2">
    <source>
        <dbReference type="ARBA" id="ARBA00022723"/>
    </source>
</evidence>
<dbReference type="Gene3D" id="2.60.120.330">
    <property type="entry name" value="B-lactam Antibiotic, Isopenicillin N Synthase, Chain"/>
    <property type="match status" value="1"/>
</dbReference>
<organism evidence="6 7">
    <name type="scientific">Escallonia rubra</name>
    <dbReference type="NCBI Taxonomy" id="112253"/>
    <lineage>
        <taxon>Eukaryota</taxon>
        <taxon>Viridiplantae</taxon>
        <taxon>Streptophyta</taxon>
        <taxon>Embryophyta</taxon>
        <taxon>Tracheophyta</taxon>
        <taxon>Spermatophyta</taxon>
        <taxon>Magnoliopsida</taxon>
        <taxon>eudicotyledons</taxon>
        <taxon>Gunneridae</taxon>
        <taxon>Pentapetalae</taxon>
        <taxon>asterids</taxon>
        <taxon>campanulids</taxon>
        <taxon>Escalloniales</taxon>
        <taxon>Escalloniaceae</taxon>
        <taxon>Escallonia</taxon>
    </lineage>
</organism>
<sequence length="126" mass="13895">MRGFVLCHYYPACLRPEPICGTNKYTDNSFITVLLQDQIGGLQVLHGNQWVDVPPTPGALVLILNDKITGAEHRVLANCVGPRVSVACFLTTGVLPTSKLFAPVEELLSEENLSVYVFDQLEMYSL</sequence>
<comment type="similarity">
    <text evidence="1">Belongs to the iron/ascorbate-dependent oxidoreductase family.</text>
</comment>
<reference evidence="6" key="1">
    <citation type="submission" date="2022-12" db="EMBL/GenBank/DDBJ databases">
        <title>Draft genome assemblies for two species of Escallonia (Escalloniales).</title>
        <authorList>
            <person name="Chanderbali A."/>
            <person name="Dervinis C."/>
            <person name="Anghel I."/>
            <person name="Soltis D."/>
            <person name="Soltis P."/>
            <person name="Zapata F."/>
        </authorList>
    </citation>
    <scope>NUCLEOTIDE SEQUENCE</scope>
    <source>
        <strain evidence="6">UCBG92.1500</strain>
        <tissue evidence="6">Leaf</tissue>
    </source>
</reference>
<keyword evidence="7" id="KW-1185">Reference proteome</keyword>
<keyword evidence="4" id="KW-0408">Iron</keyword>
<dbReference type="PANTHER" id="PTHR10209">
    <property type="entry name" value="OXIDOREDUCTASE, 2OG-FE II OXYGENASE FAMILY PROTEIN"/>
    <property type="match status" value="1"/>
</dbReference>
<evidence type="ECO:0000313" key="7">
    <source>
        <dbReference type="Proteomes" id="UP001187471"/>
    </source>
</evidence>
<dbReference type="InterPro" id="IPR005123">
    <property type="entry name" value="Oxoglu/Fe-dep_dioxygenase_dom"/>
</dbReference>
<evidence type="ECO:0000259" key="5">
    <source>
        <dbReference type="PROSITE" id="PS51471"/>
    </source>
</evidence>
<feature type="domain" description="Fe2OG dioxygenase" evidence="5">
    <location>
        <begin position="1"/>
        <end position="92"/>
    </location>
</feature>
<gene>
    <name evidence="6" type="ORF">RJ640_010547</name>
</gene>
<dbReference type="GO" id="GO:0046872">
    <property type="term" value="F:metal ion binding"/>
    <property type="evidence" value="ECO:0007669"/>
    <property type="project" value="UniProtKB-KW"/>
</dbReference>